<dbReference type="PANTHER" id="PTHR47352:SF1">
    <property type="entry name" value="CLASS I PEPTIDE CHAIN RELEASE FACTOR"/>
    <property type="match status" value="1"/>
</dbReference>
<reference evidence="4" key="3">
    <citation type="submission" date="2020-12" db="UniProtKB">
        <authorList>
            <consortium name="EnsemblPlants"/>
        </authorList>
    </citation>
    <scope>IDENTIFICATION</scope>
</reference>
<dbReference type="SUPFAM" id="SSF110916">
    <property type="entry name" value="Peptidyl-tRNA hydrolase domain-like"/>
    <property type="match status" value="1"/>
</dbReference>
<name>A0A2K1K263_PHYPA</name>
<sequence length="231" mass="25817">MAVARAVTALAPLVRNLVLASPLKLCPRVRISTVVFPARGNLVQLPWRGTCEKWRCLSSSKADSSERMPARLAQKQQELDALPEYEDLDVPVPKVTLDHVTVSFARSGGAGGQNVNKVNTKVDMRFNVMQAEWLPLRIREKLLITEKNRVNSDGELVISSTRTRTQKGNIEDALSKLQQLIDAASYVPPPPSKEKLKRIEKLAKADNERRLNDKKKAGSKKADRRNKGSWD</sequence>
<dbReference type="EnsemblPlants" id="Pp3c9_5680V3.1">
    <property type="protein sequence ID" value="PAC:32914078.CDS.1"/>
    <property type="gene ID" value="Pp3c9_5680"/>
</dbReference>
<dbReference type="Gene3D" id="3.30.160.20">
    <property type="match status" value="1"/>
</dbReference>
<feature type="region of interest" description="Disordered" evidence="1">
    <location>
        <begin position="202"/>
        <end position="231"/>
    </location>
</feature>
<evidence type="ECO:0000259" key="2">
    <source>
        <dbReference type="PROSITE" id="PS00745"/>
    </source>
</evidence>
<accession>A0A2K1K263</accession>
<keyword evidence="5" id="KW-1185">Reference proteome</keyword>
<dbReference type="KEGG" id="ppp:112286579"/>
<dbReference type="Pfam" id="PF00472">
    <property type="entry name" value="RF-1"/>
    <property type="match status" value="1"/>
</dbReference>
<dbReference type="PaxDb" id="3218-PP1S370_60V6.1"/>
<evidence type="ECO:0000313" key="3">
    <source>
        <dbReference type="EMBL" id="PNR47869.1"/>
    </source>
</evidence>
<dbReference type="Gramene" id="Pp3c9_5680V3.1">
    <property type="protein sequence ID" value="PAC:32914078.CDS.1"/>
    <property type="gene ID" value="Pp3c9_5680"/>
</dbReference>
<dbReference type="GO" id="GO:0003747">
    <property type="term" value="F:translation release factor activity"/>
    <property type="evidence" value="ECO:0007669"/>
    <property type="project" value="InterPro"/>
</dbReference>
<reference evidence="3 5" key="2">
    <citation type="journal article" date="2018" name="Plant J.">
        <title>The Physcomitrella patens chromosome-scale assembly reveals moss genome structure and evolution.</title>
        <authorList>
            <person name="Lang D."/>
            <person name="Ullrich K.K."/>
            <person name="Murat F."/>
            <person name="Fuchs J."/>
            <person name="Jenkins J."/>
            <person name="Haas F.B."/>
            <person name="Piednoel M."/>
            <person name="Gundlach H."/>
            <person name="Van Bel M."/>
            <person name="Meyberg R."/>
            <person name="Vives C."/>
            <person name="Morata J."/>
            <person name="Symeonidi A."/>
            <person name="Hiss M."/>
            <person name="Muchero W."/>
            <person name="Kamisugi Y."/>
            <person name="Saleh O."/>
            <person name="Blanc G."/>
            <person name="Decker E.L."/>
            <person name="van Gessel N."/>
            <person name="Grimwood J."/>
            <person name="Hayes R.D."/>
            <person name="Graham S.W."/>
            <person name="Gunter L.E."/>
            <person name="McDaniel S.F."/>
            <person name="Hoernstein S.N.W."/>
            <person name="Larsson A."/>
            <person name="Li F.W."/>
            <person name="Perroud P.F."/>
            <person name="Phillips J."/>
            <person name="Ranjan P."/>
            <person name="Rokshar D.S."/>
            <person name="Rothfels C.J."/>
            <person name="Schneider L."/>
            <person name="Shu S."/>
            <person name="Stevenson D.W."/>
            <person name="Thummler F."/>
            <person name="Tillich M."/>
            <person name="Villarreal Aguilar J.C."/>
            <person name="Widiez T."/>
            <person name="Wong G.K."/>
            <person name="Wymore A."/>
            <person name="Zhang Y."/>
            <person name="Zimmer A.D."/>
            <person name="Quatrano R.S."/>
            <person name="Mayer K.F.X."/>
            <person name="Goodstein D."/>
            <person name="Casacuberta J.M."/>
            <person name="Vandepoele K."/>
            <person name="Reski R."/>
            <person name="Cuming A.C."/>
            <person name="Tuskan G.A."/>
            <person name="Maumus F."/>
            <person name="Salse J."/>
            <person name="Schmutz J."/>
            <person name="Rensing S.A."/>
        </authorList>
    </citation>
    <scope>NUCLEOTIDE SEQUENCE [LARGE SCALE GENOMIC DNA]</scope>
    <source>
        <strain evidence="4 5">cv. Gransden 2004</strain>
    </source>
</reference>
<dbReference type="AlphaFoldDB" id="A0A2K1K263"/>
<proteinExistence type="predicted"/>
<dbReference type="EMBL" id="ABEU02000009">
    <property type="protein sequence ID" value="PNR47869.1"/>
    <property type="molecule type" value="Genomic_DNA"/>
</dbReference>
<dbReference type="Proteomes" id="UP000006727">
    <property type="component" value="Chromosome 9"/>
</dbReference>
<dbReference type="FunFam" id="3.30.160.20:FF:000046">
    <property type="entry name" value="Peptidyl-tRNA hydrolase ICT1"/>
    <property type="match status" value="1"/>
</dbReference>
<protein>
    <recommendedName>
        <fullName evidence="2">Prokaryotic-type class I peptide chain release factors domain-containing protein</fullName>
    </recommendedName>
</protein>
<reference evidence="3 5" key="1">
    <citation type="journal article" date="2008" name="Science">
        <title>The Physcomitrella genome reveals evolutionary insights into the conquest of land by plants.</title>
        <authorList>
            <person name="Rensing S."/>
            <person name="Lang D."/>
            <person name="Zimmer A."/>
            <person name="Terry A."/>
            <person name="Salamov A."/>
            <person name="Shapiro H."/>
            <person name="Nishiyama T."/>
            <person name="Perroud P.-F."/>
            <person name="Lindquist E."/>
            <person name="Kamisugi Y."/>
            <person name="Tanahashi T."/>
            <person name="Sakakibara K."/>
            <person name="Fujita T."/>
            <person name="Oishi K."/>
            <person name="Shin-I T."/>
            <person name="Kuroki Y."/>
            <person name="Toyoda A."/>
            <person name="Suzuki Y."/>
            <person name="Hashimoto A."/>
            <person name="Yamaguchi K."/>
            <person name="Sugano A."/>
            <person name="Kohara Y."/>
            <person name="Fujiyama A."/>
            <person name="Anterola A."/>
            <person name="Aoki S."/>
            <person name="Ashton N."/>
            <person name="Barbazuk W.B."/>
            <person name="Barker E."/>
            <person name="Bennetzen J."/>
            <person name="Bezanilla M."/>
            <person name="Blankenship R."/>
            <person name="Cho S.H."/>
            <person name="Dutcher S."/>
            <person name="Estelle M."/>
            <person name="Fawcett J.A."/>
            <person name="Gundlach H."/>
            <person name="Hanada K."/>
            <person name="Heyl A."/>
            <person name="Hicks K.A."/>
            <person name="Hugh J."/>
            <person name="Lohr M."/>
            <person name="Mayer K."/>
            <person name="Melkozernov A."/>
            <person name="Murata T."/>
            <person name="Nelson D."/>
            <person name="Pils B."/>
            <person name="Prigge M."/>
            <person name="Reiss B."/>
            <person name="Renner T."/>
            <person name="Rombauts S."/>
            <person name="Rushton P."/>
            <person name="Sanderfoot A."/>
            <person name="Schween G."/>
            <person name="Shiu S.-H."/>
            <person name="Stueber K."/>
            <person name="Theodoulou F.L."/>
            <person name="Tu H."/>
            <person name="Van de Peer Y."/>
            <person name="Verrier P.J."/>
            <person name="Waters E."/>
            <person name="Wood A."/>
            <person name="Yang L."/>
            <person name="Cove D."/>
            <person name="Cuming A."/>
            <person name="Hasebe M."/>
            <person name="Lucas S."/>
            <person name="Mishler D.B."/>
            <person name="Reski R."/>
            <person name="Grigoriev I."/>
            <person name="Quatrano R.S."/>
            <person name="Boore J.L."/>
        </authorList>
    </citation>
    <scope>NUCLEOTIDE SEQUENCE [LARGE SCALE GENOMIC DNA]</scope>
    <source>
        <strain evidence="4 5">cv. Gransden 2004</strain>
    </source>
</reference>
<gene>
    <name evidence="4" type="primary">LOC112286579</name>
    <name evidence="3" type="ORF">PHYPA_012342</name>
</gene>
<dbReference type="NCBIfam" id="NF006718">
    <property type="entry name" value="PRK09256.1"/>
    <property type="match status" value="1"/>
</dbReference>
<dbReference type="STRING" id="3218.A0A2K1K263"/>
<dbReference type="PROSITE" id="PS00745">
    <property type="entry name" value="RF_PROK_I"/>
    <property type="match status" value="1"/>
</dbReference>
<feature type="domain" description="Prokaryotic-type class I peptide chain release factors" evidence="2">
    <location>
        <begin position="106"/>
        <end position="122"/>
    </location>
</feature>
<evidence type="ECO:0000313" key="5">
    <source>
        <dbReference type="Proteomes" id="UP000006727"/>
    </source>
</evidence>
<dbReference type="FunCoup" id="A0A2K1K263">
    <property type="interactions" value="2803"/>
</dbReference>
<evidence type="ECO:0000256" key="1">
    <source>
        <dbReference type="SAM" id="MobiDB-lite"/>
    </source>
</evidence>
<dbReference type="InterPro" id="IPR000352">
    <property type="entry name" value="Pep_chain_release_fac_I"/>
</dbReference>
<dbReference type="RefSeq" id="XP_024384331.1">
    <property type="nucleotide sequence ID" value="XM_024528563.2"/>
</dbReference>
<evidence type="ECO:0000313" key="4">
    <source>
        <dbReference type="EnsemblPlants" id="PAC:32914078.CDS.1"/>
    </source>
</evidence>
<organism evidence="3">
    <name type="scientific">Physcomitrium patens</name>
    <name type="common">Spreading-leaved earth moss</name>
    <name type="synonym">Physcomitrella patens</name>
    <dbReference type="NCBI Taxonomy" id="3218"/>
    <lineage>
        <taxon>Eukaryota</taxon>
        <taxon>Viridiplantae</taxon>
        <taxon>Streptophyta</taxon>
        <taxon>Embryophyta</taxon>
        <taxon>Bryophyta</taxon>
        <taxon>Bryophytina</taxon>
        <taxon>Bryopsida</taxon>
        <taxon>Funariidae</taxon>
        <taxon>Funariales</taxon>
        <taxon>Funariaceae</taxon>
        <taxon>Physcomitrium</taxon>
    </lineage>
</organism>
<feature type="compositionally biased region" description="Basic and acidic residues" evidence="1">
    <location>
        <begin position="202"/>
        <end position="216"/>
    </location>
</feature>
<dbReference type="OrthoDB" id="270639at2759"/>
<dbReference type="GeneID" id="112286579"/>
<dbReference type="PANTHER" id="PTHR47352">
    <property type="entry name" value="CLASS I PEPTIDE CHAIN RELEASE FACTOR"/>
    <property type="match status" value="1"/>
</dbReference>
<dbReference type="OMA" id="IFRPSIH"/>